<protein>
    <submittedName>
        <fullName evidence="1">Uncharacterized protein</fullName>
    </submittedName>
</protein>
<dbReference type="Proteomes" id="UP000237000">
    <property type="component" value="Unassembled WGS sequence"/>
</dbReference>
<evidence type="ECO:0000313" key="2">
    <source>
        <dbReference type="Proteomes" id="UP000237000"/>
    </source>
</evidence>
<organism evidence="1 2">
    <name type="scientific">Trema orientale</name>
    <name type="common">Charcoal tree</name>
    <name type="synonym">Celtis orientalis</name>
    <dbReference type="NCBI Taxonomy" id="63057"/>
    <lineage>
        <taxon>Eukaryota</taxon>
        <taxon>Viridiplantae</taxon>
        <taxon>Streptophyta</taxon>
        <taxon>Embryophyta</taxon>
        <taxon>Tracheophyta</taxon>
        <taxon>Spermatophyta</taxon>
        <taxon>Magnoliopsida</taxon>
        <taxon>eudicotyledons</taxon>
        <taxon>Gunneridae</taxon>
        <taxon>Pentapetalae</taxon>
        <taxon>rosids</taxon>
        <taxon>fabids</taxon>
        <taxon>Rosales</taxon>
        <taxon>Cannabaceae</taxon>
        <taxon>Trema</taxon>
    </lineage>
</organism>
<dbReference type="InParanoid" id="A0A2P5FK41"/>
<accession>A0A2P5FK41</accession>
<reference evidence="2" key="1">
    <citation type="submission" date="2016-06" db="EMBL/GenBank/DDBJ databases">
        <title>Parallel loss of symbiosis genes in relatives of nitrogen-fixing non-legume Parasponia.</title>
        <authorList>
            <person name="Van Velzen R."/>
            <person name="Holmer R."/>
            <person name="Bu F."/>
            <person name="Rutten L."/>
            <person name="Van Zeijl A."/>
            <person name="Liu W."/>
            <person name="Santuari L."/>
            <person name="Cao Q."/>
            <person name="Sharma T."/>
            <person name="Shen D."/>
            <person name="Roswanjaya Y."/>
            <person name="Wardhani T."/>
            <person name="Kalhor M.S."/>
            <person name="Jansen J."/>
            <person name="Van den Hoogen J."/>
            <person name="Gungor B."/>
            <person name="Hartog M."/>
            <person name="Hontelez J."/>
            <person name="Verver J."/>
            <person name="Yang W.-C."/>
            <person name="Schijlen E."/>
            <person name="Repin R."/>
            <person name="Schilthuizen M."/>
            <person name="Schranz E."/>
            <person name="Heidstra R."/>
            <person name="Miyata K."/>
            <person name="Fedorova E."/>
            <person name="Kohlen W."/>
            <person name="Bisseling T."/>
            <person name="Smit S."/>
            <person name="Geurts R."/>
        </authorList>
    </citation>
    <scope>NUCLEOTIDE SEQUENCE [LARGE SCALE GENOMIC DNA]</scope>
    <source>
        <strain evidence="2">cv. RG33-2</strain>
    </source>
</reference>
<gene>
    <name evidence="1" type="ORF">TorRG33x02_060010</name>
</gene>
<keyword evidence="2" id="KW-1185">Reference proteome</keyword>
<dbReference type="OrthoDB" id="10328055at2759"/>
<proteinExistence type="predicted"/>
<comment type="caution">
    <text evidence="1">The sequence shown here is derived from an EMBL/GenBank/DDBJ whole genome shotgun (WGS) entry which is preliminary data.</text>
</comment>
<sequence>MIQCGNLSLQLVIIAYVEDNLINHWVVDESQFCDGRIKTVGLDSFGDPKRVMIGTNPGVRLGTCMGRGCLGVANI</sequence>
<name>A0A2P5FK41_TREOI</name>
<evidence type="ECO:0000313" key="1">
    <source>
        <dbReference type="EMBL" id="PON98171.1"/>
    </source>
</evidence>
<dbReference type="AlphaFoldDB" id="A0A2P5FK41"/>
<dbReference type="EMBL" id="JXTC01000026">
    <property type="protein sequence ID" value="PON98171.1"/>
    <property type="molecule type" value="Genomic_DNA"/>
</dbReference>